<feature type="compositionally biased region" description="Polar residues" evidence="1">
    <location>
        <begin position="120"/>
        <end position="135"/>
    </location>
</feature>
<dbReference type="InterPro" id="IPR013320">
    <property type="entry name" value="ConA-like_dom_sf"/>
</dbReference>
<evidence type="ECO:0000256" key="1">
    <source>
        <dbReference type="SAM" id="MobiDB-lite"/>
    </source>
</evidence>
<proteinExistence type="predicted"/>
<sequence>MWLSDEATFNSFEPIPDLAHSSIPGSCKQEYIDKSRESTKATSSGLIHCLFHGRLGPDQVALVTQTQQIRLVSYFHKDDEECEEEDAEGGFANTNYSKQDKELTGDTIIINERLSKLRPRQTSVQHHSMQTLDNTSSLRGSSLESSPEPRTYDQPTRTCVATSSGELSLGNPQPSWSCQPGSGSGQQCMQNRHLQRRRLTAILVGRTFRTARANVAVFAGRWLWEARLLTPGVMQIGWCQADINFGQDVGWRKI</sequence>
<dbReference type="InterPro" id="IPR043136">
    <property type="entry name" value="B30.2/SPRY_sf"/>
</dbReference>
<dbReference type="Proteomes" id="UP000784294">
    <property type="component" value="Unassembled WGS sequence"/>
</dbReference>
<feature type="region of interest" description="Disordered" evidence="1">
    <location>
        <begin position="114"/>
        <end position="188"/>
    </location>
</feature>
<keyword evidence="3" id="KW-1185">Reference proteome</keyword>
<evidence type="ECO:0000313" key="3">
    <source>
        <dbReference type="Proteomes" id="UP000784294"/>
    </source>
</evidence>
<protein>
    <submittedName>
        <fullName evidence="2">Uncharacterized protein</fullName>
    </submittedName>
</protein>
<dbReference type="Gene3D" id="2.60.120.920">
    <property type="match status" value="1"/>
</dbReference>
<dbReference type="EMBL" id="CAAALY010017021">
    <property type="protein sequence ID" value="VEL13200.1"/>
    <property type="molecule type" value="Genomic_DNA"/>
</dbReference>
<feature type="compositionally biased region" description="Polar residues" evidence="1">
    <location>
        <begin position="153"/>
        <end position="188"/>
    </location>
</feature>
<reference evidence="2" key="1">
    <citation type="submission" date="2018-11" db="EMBL/GenBank/DDBJ databases">
        <authorList>
            <consortium name="Pathogen Informatics"/>
        </authorList>
    </citation>
    <scope>NUCLEOTIDE SEQUENCE</scope>
</reference>
<accession>A0A448WJD2</accession>
<organism evidence="2 3">
    <name type="scientific">Protopolystoma xenopodis</name>
    <dbReference type="NCBI Taxonomy" id="117903"/>
    <lineage>
        <taxon>Eukaryota</taxon>
        <taxon>Metazoa</taxon>
        <taxon>Spiralia</taxon>
        <taxon>Lophotrochozoa</taxon>
        <taxon>Platyhelminthes</taxon>
        <taxon>Monogenea</taxon>
        <taxon>Polyopisthocotylea</taxon>
        <taxon>Polystomatidea</taxon>
        <taxon>Polystomatidae</taxon>
        <taxon>Protopolystoma</taxon>
    </lineage>
</organism>
<feature type="compositionally biased region" description="Low complexity" evidence="1">
    <location>
        <begin position="136"/>
        <end position="149"/>
    </location>
</feature>
<dbReference type="OrthoDB" id="258495at2759"/>
<evidence type="ECO:0000313" key="2">
    <source>
        <dbReference type="EMBL" id="VEL13200.1"/>
    </source>
</evidence>
<gene>
    <name evidence="2" type="ORF">PXEA_LOCUS6640</name>
</gene>
<comment type="caution">
    <text evidence="2">The sequence shown here is derived from an EMBL/GenBank/DDBJ whole genome shotgun (WGS) entry which is preliminary data.</text>
</comment>
<name>A0A448WJD2_9PLAT</name>
<dbReference type="AlphaFoldDB" id="A0A448WJD2"/>
<dbReference type="SUPFAM" id="SSF49899">
    <property type="entry name" value="Concanavalin A-like lectins/glucanases"/>
    <property type="match status" value="1"/>
</dbReference>